<feature type="compositionally biased region" description="Basic residues" evidence="3">
    <location>
        <begin position="310"/>
        <end position="319"/>
    </location>
</feature>
<comment type="similarity">
    <text evidence="1">Belongs to the RMI1 family.</text>
</comment>
<dbReference type="GO" id="GO:0016604">
    <property type="term" value="C:nuclear body"/>
    <property type="evidence" value="ECO:0007669"/>
    <property type="project" value="TreeGrafter"/>
</dbReference>
<dbReference type="GeneID" id="9471280"/>
<dbReference type="InterPro" id="IPR032199">
    <property type="entry name" value="RMI1_C"/>
</dbReference>
<dbReference type="GO" id="GO:0000166">
    <property type="term" value="F:nucleotide binding"/>
    <property type="evidence" value="ECO:0007669"/>
    <property type="project" value="InterPro"/>
</dbReference>
<evidence type="ECO:0000259" key="5">
    <source>
        <dbReference type="Pfam" id="PF16099"/>
    </source>
</evidence>
<dbReference type="eggNOG" id="ENOG502QPJ3">
    <property type="taxonomic scope" value="Eukaryota"/>
</dbReference>
<sequence length="472" mass="51706">MAPPPAGCRPLPYEALDPEWEACEFQKFRSSTSGSQQQAPYGAYLFGRLIQSDLHQSCRPVLPPDVAKLNGYTIQGMCILQVVDVANIAASYEHRTEFSTAGAARTLKVGLTDGHQLVFGFEYISLPQFSVNVPRGTKIVVENVPVRHGLLLLGPENCQLLETSADYSGRSNEQVQQPIQENGLSAGAYSSALVTSQFTSSEQKQPVAPRPARQQSVARPPTIAATPSNIPRTASTIPLVSMSANYQATASTVATSSSVPSVFVDAPSSDEGMDSDTTDPMVEHLFYSPKTPRYPAGTEKAKAPQNRVMPSRKRPRSPKCRPPLLNPTRPFQYFTARSPALTALNQTTTTIRFQIRACIKSVVGFQFNTGKYQLRVSVEDCTATREADVAEDFVTRLMGVPCSEFLQTMQTKVQVAHKWAASMQFALMNLEGVMTFEKAPSSSAPLMLIDCRDFQSSDTRELLQRVRASLPR</sequence>
<dbReference type="InParanoid" id="D0NWG6"/>
<dbReference type="Pfam" id="PF16099">
    <property type="entry name" value="RMI1_C"/>
    <property type="match status" value="1"/>
</dbReference>
<reference evidence="7" key="1">
    <citation type="journal article" date="2009" name="Nature">
        <title>Genome sequence and analysis of the Irish potato famine pathogen Phytophthora infestans.</title>
        <authorList>
            <consortium name="The Broad Institute Genome Sequencing Platform"/>
            <person name="Haas B.J."/>
            <person name="Kamoun S."/>
            <person name="Zody M.C."/>
            <person name="Jiang R.H."/>
            <person name="Handsaker R.E."/>
            <person name="Cano L.M."/>
            <person name="Grabherr M."/>
            <person name="Kodira C.D."/>
            <person name="Raffaele S."/>
            <person name="Torto-Alalibo T."/>
            <person name="Bozkurt T.O."/>
            <person name="Ah-Fong A.M."/>
            <person name="Alvarado L."/>
            <person name="Anderson V.L."/>
            <person name="Armstrong M.R."/>
            <person name="Avrova A."/>
            <person name="Baxter L."/>
            <person name="Beynon J."/>
            <person name="Boevink P.C."/>
            <person name="Bollmann S.R."/>
            <person name="Bos J.I."/>
            <person name="Bulone V."/>
            <person name="Cai G."/>
            <person name="Cakir C."/>
            <person name="Carrington J.C."/>
            <person name="Chawner M."/>
            <person name="Conti L."/>
            <person name="Costanzo S."/>
            <person name="Ewan R."/>
            <person name="Fahlgren N."/>
            <person name="Fischbach M.A."/>
            <person name="Fugelstad J."/>
            <person name="Gilroy E.M."/>
            <person name="Gnerre S."/>
            <person name="Green P.J."/>
            <person name="Grenville-Briggs L.J."/>
            <person name="Griffith J."/>
            <person name="Grunwald N.J."/>
            <person name="Horn K."/>
            <person name="Horner N.R."/>
            <person name="Hu C.H."/>
            <person name="Huitema E."/>
            <person name="Jeong D.H."/>
            <person name="Jones A.M."/>
            <person name="Jones J.D."/>
            <person name="Jones R.W."/>
            <person name="Karlsson E.K."/>
            <person name="Kunjeti S.G."/>
            <person name="Lamour K."/>
            <person name="Liu Z."/>
            <person name="Ma L."/>
            <person name="Maclean D."/>
            <person name="Chibucos M.C."/>
            <person name="McDonald H."/>
            <person name="McWalters J."/>
            <person name="Meijer H.J."/>
            <person name="Morgan W."/>
            <person name="Morris P.F."/>
            <person name="Munro C.A."/>
            <person name="O'Neill K."/>
            <person name="Ospina-Giraldo M."/>
            <person name="Pinzon A."/>
            <person name="Pritchard L."/>
            <person name="Ramsahoye B."/>
            <person name="Ren Q."/>
            <person name="Restrepo S."/>
            <person name="Roy S."/>
            <person name="Sadanandom A."/>
            <person name="Savidor A."/>
            <person name="Schornack S."/>
            <person name="Schwartz D.C."/>
            <person name="Schumann U.D."/>
            <person name="Schwessinger B."/>
            <person name="Seyer L."/>
            <person name="Sharpe T."/>
            <person name="Silvar C."/>
            <person name="Song J."/>
            <person name="Studholme D.J."/>
            <person name="Sykes S."/>
            <person name="Thines M."/>
            <person name="van de Vondervoort P.J."/>
            <person name="Phuntumart V."/>
            <person name="Wawra S."/>
            <person name="Weide R."/>
            <person name="Win J."/>
            <person name="Young C."/>
            <person name="Zhou S."/>
            <person name="Fry W."/>
            <person name="Meyers B.C."/>
            <person name="van West P."/>
            <person name="Ristaino J."/>
            <person name="Govers F."/>
            <person name="Birch P.R."/>
            <person name="Whisson S.C."/>
            <person name="Judelson H.S."/>
            <person name="Nusbaum C."/>
        </authorList>
    </citation>
    <scope>NUCLEOTIDE SEQUENCE [LARGE SCALE GENOMIC DNA]</scope>
    <source>
        <strain evidence="7">T30-4</strain>
    </source>
</reference>
<proteinExistence type="inferred from homology"/>
<dbReference type="OrthoDB" id="341511at2759"/>
<name>D0NWG6_PHYIT</name>
<dbReference type="EMBL" id="DS028175">
    <property type="protein sequence ID" value="EEY67022.1"/>
    <property type="molecule type" value="Genomic_DNA"/>
</dbReference>
<dbReference type="VEuPathDB" id="FungiDB:PITG_17514"/>
<dbReference type="KEGG" id="pif:PITG_17514"/>
<dbReference type="Proteomes" id="UP000006643">
    <property type="component" value="Unassembled WGS sequence"/>
</dbReference>
<dbReference type="GO" id="GO:0000724">
    <property type="term" value="P:double-strand break repair via homologous recombination"/>
    <property type="evidence" value="ECO:0007669"/>
    <property type="project" value="TreeGrafter"/>
</dbReference>
<protein>
    <recommendedName>
        <fullName evidence="2">RecQ-mediated genome instability protein 1</fullName>
    </recommendedName>
</protein>
<dbReference type="SMART" id="SM01161">
    <property type="entry name" value="DUF1767"/>
    <property type="match status" value="1"/>
</dbReference>
<accession>D0NWG6</accession>
<evidence type="ECO:0000256" key="2">
    <source>
        <dbReference type="ARBA" id="ARBA00018987"/>
    </source>
</evidence>
<gene>
    <name evidence="6" type="ORF">PITG_17514</name>
</gene>
<dbReference type="RefSeq" id="XP_002896576.1">
    <property type="nucleotide sequence ID" value="XM_002896530.1"/>
</dbReference>
<evidence type="ECO:0000256" key="1">
    <source>
        <dbReference type="ARBA" id="ARBA00006395"/>
    </source>
</evidence>
<keyword evidence="7" id="KW-1185">Reference proteome</keyword>
<feature type="domain" description="RecQ mediated genome instability protein 1 OB-fold" evidence="4">
    <location>
        <begin position="62"/>
        <end position="161"/>
    </location>
</feature>
<feature type="region of interest" description="Disordered" evidence="3">
    <location>
        <begin position="200"/>
        <end position="230"/>
    </location>
</feature>
<dbReference type="InterPro" id="IPR013894">
    <property type="entry name" value="RMI1_OB"/>
</dbReference>
<dbReference type="AlphaFoldDB" id="D0NWG6"/>
<evidence type="ECO:0000313" key="7">
    <source>
        <dbReference type="Proteomes" id="UP000006643"/>
    </source>
</evidence>
<evidence type="ECO:0000313" key="6">
    <source>
        <dbReference type="EMBL" id="EEY67022.1"/>
    </source>
</evidence>
<dbReference type="HOGENOM" id="CLU_046068_0_0_1"/>
<evidence type="ECO:0000256" key="3">
    <source>
        <dbReference type="SAM" id="MobiDB-lite"/>
    </source>
</evidence>
<dbReference type="Pfam" id="PF08585">
    <property type="entry name" value="RMI1_N_C"/>
    <property type="match status" value="1"/>
</dbReference>
<dbReference type="InterPro" id="IPR042470">
    <property type="entry name" value="RMI1_N_C_sf"/>
</dbReference>
<evidence type="ECO:0000259" key="4">
    <source>
        <dbReference type="Pfam" id="PF08585"/>
    </source>
</evidence>
<dbReference type="GO" id="GO:0031422">
    <property type="term" value="C:RecQ family helicase-topoisomerase III complex"/>
    <property type="evidence" value="ECO:0007669"/>
    <property type="project" value="TreeGrafter"/>
</dbReference>
<dbReference type="GO" id="GO:0000712">
    <property type="term" value="P:resolution of meiotic recombination intermediates"/>
    <property type="evidence" value="ECO:0007669"/>
    <property type="project" value="TreeGrafter"/>
</dbReference>
<dbReference type="PANTHER" id="PTHR14790">
    <property type="entry name" value="RECQ-MEDIATED GENOME INSTABILITY PROTEIN 1 RMI1"/>
    <property type="match status" value="1"/>
</dbReference>
<dbReference type="Gene3D" id="2.40.50.770">
    <property type="entry name" value="RecQ-mediated genome instability protein Rmi1, C-terminal domain"/>
    <property type="match status" value="1"/>
</dbReference>
<dbReference type="STRING" id="403677.D0NWG6"/>
<dbReference type="OMA" id="MCILQVV"/>
<dbReference type="PANTHER" id="PTHR14790:SF15">
    <property type="entry name" value="RECQ-MEDIATED GENOME INSTABILITY PROTEIN 1"/>
    <property type="match status" value="1"/>
</dbReference>
<feature type="domain" description="RecQ-mediated genome instability protein 1 C-terminal OB-fold" evidence="5">
    <location>
        <begin position="328"/>
        <end position="466"/>
    </location>
</feature>
<organism evidence="6 7">
    <name type="scientific">Phytophthora infestans (strain T30-4)</name>
    <name type="common">Potato late blight agent</name>
    <dbReference type="NCBI Taxonomy" id="403677"/>
    <lineage>
        <taxon>Eukaryota</taxon>
        <taxon>Sar</taxon>
        <taxon>Stramenopiles</taxon>
        <taxon>Oomycota</taxon>
        <taxon>Peronosporomycetes</taxon>
        <taxon>Peronosporales</taxon>
        <taxon>Peronosporaceae</taxon>
        <taxon>Phytophthora</taxon>
    </lineage>
</organism>
<feature type="region of interest" description="Disordered" evidence="3">
    <location>
        <begin position="287"/>
        <end position="324"/>
    </location>
</feature>